<dbReference type="CDD" id="cd03887">
    <property type="entry name" value="M20_Acy1L2"/>
    <property type="match status" value="1"/>
</dbReference>
<protein>
    <recommendedName>
        <fullName evidence="1">Peptidase M20 domain-containing protein 2</fullName>
    </recommendedName>
</protein>
<accession>A0A0G3GXX6</accession>
<dbReference type="InterPro" id="IPR036264">
    <property type="entry name" value="Bact_exopeptidase_dim_dom"/>
</dbReference>
<dbReference type="Gene3D" id="3.40.630.10">
    <property type="entry name" value="Zn peptidases"/>
    <property type="match status" value="1"/>
</dbReference>
<dbReference type="GO" id="GO:0005737">
    <property type="term" value="C:cytoplasm"/>
    <property type="evidence" value="ECO:0007669"/>
    <property type="project" value="TreeGrafter"/>
</dbReference>
<dbReference type="InterPro" id="IPR017439">
    <property type="entry name" value="Amidohydrolase"/>
</dbReference>
<dbReference type="Pfam" id="PF01546">
    <property type="entry name" value="Peptidase_M20"/>
    <property type="match status" value="1"/>
</dbReference>
<dbReference type="STRING" id="1050174.CEPID_09105"/>
<dbReference type="Proteomes" id="UP000035368">
    <property type="component" value="Chromosome"/>
</dbReference>
<dbReference type="InterPro" id="IPR052030">
    <property type="entry name" value="Peptidase_M20/M20A_hydrolases"/>
</dbReference>
<dbReference type="Pfam" id="PF07687">
    <property type="entry name" value="M20_dimer"/>
    <property type="match status" value="1"/>
</dbReference>
<comment type="similarity">
    <text evidence="1">Belongs to the peptidase M20A family.</text>
</comment>
<dbReference type="PANTHER" id="PTHR30575:SF3">
    <property type="entry name" value="PEPTIDASE M20 DIMERISATION DOMAIN-CONTAINING PROTEIN"/>
    <property type="match status" value="1"/>
</dbReference>
<name>A0A0G3GXX6_9CORY</name>
<reference evidence="3 4" key="1">
    <citation type="submission" date="2015-05" db="EMBL/GenBank/DDBJ databases">
        <title>Complete genome sequence of Corynebacterium epidermidicanis DSM 45586, isolated from the skin of a dog suffering from pruritus.</title>
        <authorList>
            <person name="Ruckert C."/>
            <person name="Albersmeier A."/>
            <person name="Winkler A."/>
            <person name="Tauch A."/>
        </authorList>
    </citation>
    <scope>NUCLEOTIDE SEQUENCE [LARGE SCALE GENOMIC DNA]</scope>
    <source>
        <strain evidence="3 4">DSM 45586</strain>
    </source>
</reference>
<evidence type="ECO:0000256" key="1">
    <source>
        <dbReference type="PIRNR" id="PIRNR037226"/>
    </source>
</evidence>
<proteinExistence type="inferred from homology"/>
<dbReference type="Gene3D" id="3.30.70.360">
    <property type="match status" value="1"/>
</dbReference>
<dbReference type="PATRIC" id="fig|1050174.4.peg.1831"/>
<organism evidence="3 4">
    <name type="scientific">Corynebacterium epidermidicanis</name>
    <dbReference type="NCBI Taxonomy" id="1050174"/>
    <lineage>
        <taxon>Bacteria</taxon>
        <taxon>Bacillati</taxon>
        <taxon>Actinomycetota</taxon>
        <taxon>Actinomycetes</taxon>
        <taxon>Mycobacteriales</taxon>
        <taxon>Corynebacteriaceae</taxon>
        <taxon>Corynebacterium</taxon>
    </lineage>
</organism>
<evidence type="ECO:0000259" key="2">
    <source>
        <dbReference type="Pfam" id="PF07687"/>
    </source>
</evidence>
<evidence type="ECO:0000313" key="3">
    <source>
        <dbReference type="EMBL" id="AKK03667.1"/>
    </source>
</evidence>
<dbReference type="OrthoDB" id="9781032at2"/>
<keyword evidence="4" id="KW-1185">Reference proteome</keyword>
<dbReference type="InterPro" id="IPR017144">
    <property type="entry name" value="Xaa-Arg_dipeptidase"/>
</dbReference>
<dbReference type="GO" id="GO:0046657">
    <property type="term" value="P:folic acid catabolic process"/>
    <property type="evidence" value="ECO:0007669"/>
    <property type="project" value="TreeGrafter"/>
</dbReference>
<keyword evidence="3" id="KW-0378">Hydrolase</keyword>
<dbReference type="SUPFAM" id="SSF53187">
    <property type="entry name" value="Zn-dependent exopeptidases"/>
    <property type="match status" value="1"/>
</dbReference>
<dbReference type="AlphaFoldDB" id="A0A0G3GXX6"/>
<dbReference type="SUPFAM" id="SSF55031">
    <property type="entry name" value="Bacterial exopeptidase dimerisation domain"/>
    <property type="match status" value="1"/>
</dbReference>
<dbReference type="NCBIfam" id="TIGR01891">
    <property type="entry name" value="amidohydrolases"/>
    <property type="match status" value="1"/>
</dbReference>
<gene>
    <name evidence="3" type="ORF">CEPID_09105</name>
</gene>
<dbReference type="GO" id="GO:0016805">
    <property type="term" value="F:dipeptidase activity"/>
    <property type="evidence" value="ECO:0007669"/>
    <property type="project" value="InterPro"/>
</dbReference>
<dbReference type="InterPro" id="IPR002933">
    <property type="entry name" value="Peptidase_M20"/>
</dbReference>
<evidence type="ECO:0000313" key="4">
    <source>
        <dbReference type="Proteomes" id="UP000035368"/>
    </source>
</evidence>
<sequence length="446" mass="47538">MDSRDRLTPSTAFIDELNASVHRAMAETSPAQPPQLTSYPEQTQLWAAATTAVESMHTELEQLSLDIHAHPEVAFTEKHAVAAITEVLRNHGVVATAPAFGLDTAIHAEVGTGKVAVAFLSEYDALPEIGHACGHNLIASAGVGAFLATVAAVREVGREDDVRIVFLGTPAEEGHSGKEYLIRGGAFEGLDAAVMVHPFDMDIASHAWIGRRSATVTFHGVSAHASSQPFMGRNALDAATLLYQGLGLLRQQMPPSDRLHAVISEGGQRPSVIPDTSTVELYVRSLHSDTLVDLSARVTDVCRGAALMTGCSVDIAWDPHPPTLPVRNNQALAQRWRESQAQQGVDALPAGVVPESIAASTDFGNVSQLVPGIHPLIKIAPEGVALHTEQLREAAASPEGLAAMRRAATSLAHVGLDVLFDREFRSVVHAEFVETGPQIRVNEIFP</sequence>
<dbReference type="InterPro" id="IPR011650">
    <property type="entry name" value="Peptidase_M20_dimer"/>
</dbReference>
<dbReference type="PIRSF" id="PIRSF037226">
    <property type="entry name" value="Amidohydrolase_ACY1L2_prd"/>
    <property type="match status" value="1"/>
</dbReference>
<dbReference type="KEGG" id="cei:CEPID_09105"/>
<feature type="domain" description="Peptidase M20 dimerisation" evidence="2">
    <location>
        <begin position="210"/>
        <end position="303"/>
    </location>
</feature>
<dbReference type="EMBL" id="CP011541">
    <property type="protein sequence ID" value="AKK03667.1"/>
    <property type="molecule type" value="Genomic_DNA"/>
</dbReference>
<dbReference type="GO" id="GO:0071713">
    <property type="term" value="F:para-aminobenzoyl-glutamate hydrolase activity"/>
    <property type="evidence" value="ECO:0007669"/>
    <property type="project" value="TreeGrafter"/>
</dbReference>
<dbReference type="PANTHER" id="PTHR30575">
    <property type="entry name" value="PEPTIDASE M20"/>
    <property type="match status" value="1"/>
</dbReference>
<dbReference type="FunFam" id="3.30.70.360:FF:000004">
    <property type="entry name" value="Peptidase M20 domain-containing protein 2"/>
    <property type="match status" value="1"/>
</dbReference>
<dbReference type="RefSeq" id="WP_047240660.1">
    <property type="nucleotide sequence ID" value="NZ_CP011541.1"/>
</dbReference>